<gene>
    <name evidence="1" type="ORF">BJ138DRAFT_674424</name>
</gene>
<dbReference type="EMBL" id="MU268075">
    <property type="protein sequence ID" value="KAH7906074.1"/>
    <property type="molecule type" value="Genomic_DNA"/>
</dbReference>
<protein>
    <submittedName>
        <fullName evidence="1">Uncharacterized protein</fullName>
    </submittedName>
</protein>
<keyword evidence="2" id="KW-1185">Reference proteome</keyword>
<dbReference type="Proteomes" id="UP000790377">
    <property type="component" value="Unassembled WGS sequence"/>
</dbReference>
<accession>A0ACB7ZYW7</accession>
<evidence type="ECO:0000313" key="2">
    <source>
        <dbReference type="Proteomes" id="UP000790377"/>
    </source>
</evidence>
<comment type="caution">
    <text evidence="1">The sequence shown here is derived from an EMBL/GenBank/DDBJ whole genome shotgun (WGS) entry which is preliminary data.</text>
</comment>
<sequence length="184" mass="21123">MKSMFLHVLLHLRLNPRLPTLLQFGNGVCYLFSDLGAHIIGPSTLAHESSVAQDLGRLIPDAWCLVDSNANVPIPSLFTRYANLTIVQTASPCEDRLNWPRKYNRPMNIFYMQPFNLTEAIVACGMQMTQQLPSERQLQLWYDRYTPSVRLAYQRAAKIDEYELSLDRKLRQYSGSMLSLPVPF</sequence>
<reference evidence="1" key="1">
    <citation type="journal article" date="2021" name="New Phytol.">
        <title>Evolutionary innovations through gain and loss of genes in the ectomycorrhizal Boletales.</title>
        <authorList>
            <person name="Wu G."/>
            <person name="Miyauchi S."/>
            <person name="Morin E."/>
            <person name="Kuo A."/>
            <person name="Drula E."/>
            <person name="Varga T."/>
            <person name="Kohler A."/>
            <person name="Feng B."/>
            <person name="Cao Y."/>
            <person name="Lipzen A."/>
            <person name="Daum C."/>
            <person name="Hundley H."/>
            <person name="Pangilinan J."/>
            <person name="Johnson J."/>
            <person name="Barry K."/>
            <person name="LaButti K."/>
            <person name="Ng V."/>
            <person name="Ahrendt S."/>
            <person name="Min B."/>
            <person name="Choi I.G."/>
            <person name="Park H."/>
            <person name="Plett J.M."/>
            <person name="Magnuson J."/>
            <person name="Spatafora J.W."/>
            <person name="Nagy L.G."/>
            <person name="Henrissat B."/>
            <person name="Grigoriev I.V."/>
            <person name="Yang Z.L."/>
            <person name="Xu J."/>
            <person name="Martin F.M."/>
        </authorList>
    </citation>
    <scope>NUCLEOTIDE SEQUENCE</scope>
    <source>
        <strain evidence="1">ATCC 28755</strain>
    </source>
</reference>
<organism evidence="1 2">
    <name type="scientific">Hygrophoropsis aurantiaca</name>
    <dbReference type="NCBI Taxonomy" id="72124"/>
    <lineage>
        <taxon>Eukaryota</taxon>
        <taxon>Fungi</taxon>
        <taxon>Dikarya</taxon>
        <taxon>Basidiomycota</taxon>
        <taxon>Agaricomycotina</taxon>
        <taxon>Agaricomycetes</taxon>
        <taxon>Agaricomycetidae</taxon>
        <taxon>Boletales</taxon>
        <taxon>Coniophorineae</taxon>
        <taxon>Hygrophoropsidaceae</taxon>
        <taxon>Hygrophoropsis</taxon>
    </lineage>
</organism>
<name>A0ACB7ZYW7_9AGAM</name>
<evidence type="ECO:0000313" key="1">
    <source>
        <dbReference type="EMBL" id="KAH7906074.1"/>
    </source>
</evidence>
<proteinExistence type="predicted"/>